<feature type="domain" description="DNA-directed DNA polymerase family B exonuclease" evidence="9">
    <location>
        <begin position="140"/>
        <end position="373"/>
    </location>
</feature>
<dbReference type="InterPro" id="IPR043502">
    <property type="entry name" value="DNA/RNA_pol_sf"/>
</dbReference>
<dbReference type="InterPro" id="IPR042087">
    <property type="entry name" value="DNA_pol_B_thumb"/>
</dbReference>
<proteinExistence type="inferred from homology"/>
<dbReference type="GO" id="GO:0043625">
    <property type="term" value="C:delta DNA polymerase complex"/>
    <property type="evidence" value="ECO:0007669"/>
    <property type="project" value="TreeGrafter"/>
</dbReference>
<dbReference type="InterPro" id="IPR012337">
    <property type="entry name" value="RNaseH-like_sf"/>
</dbReference>
<comment type="similarity">
    <text evidence="1">Belongs to the DNA polymerase type-B family.</text>
</comment>
<organism evidence="10">
    <name type="scientific">viral metagenome</name>
    <dbReference type="NCBI Taxonomy" id="1070528"/>
    <lineage>
        <taxon>unclassified sequences</taxon>
        <taxon>metagenomes</taxon>
        <taxon>organismal metagenomes</taxon>
    </lineage>
</organism>
<dbReference type="GO" id="GO:0003887">
    <property type="term" value="F:DNA-directed DNA polymerase activity"/>
    <property type="evidence" value="ECO:0007669"/>
    <property type="project" value="UniProtKB-KW"/>
</dbReference>
<dbReference type="Gene3D" id="1.10.287.690">
    <property type="entry name" value="Helix hairpin bin"/>
    <property type="match status" value="1"/>
</dbReference>
<dbReference type="CDD" id="cd00081">
    <property type="entry name" value="Hint"/>
    <property type="match status" value="1"/>
</dbReference>
<evidence type="ECO:0000256" key="2">
    <source>
        <dbReference type="ARBA" id="ARBA00012417"/>
    </source>
</evidence>
<keyword evidence="3" id="KW-0808">Transferase</keyword>
<keyword evidence="4" id="KW-0548">Nucleotidyltransferase</keyword>
<evidence type="ECO:0000256" key="7">
    <source>
        <dbReference type="ARBA" id="ARBA00049244"/>
    </source>
</evidence>
<comment type="catalytic activity">
    <reaction evidence="7">
        <text>DNA(n) + a 2'-deoxyribonucleoside 5'-triphosphate = DNA(n+1) + diphosphate</text>
        <dbReference type="Rhea" id="RHEA:22508"/>
        <dbReference type="Rhea" id="RHEA-COMP:17339"/>
        <dbReference type="Rhea" id="RHEA-COMP:17340"/>
        <dbReference type="ChEBI" id="CHEBI:33019"/>
        <dbReference type="ChEBI" id="CHEBI:61560"/>
        <dbReference type="ChEBI" id="CHEBI:173112"/>
        <dbReference type="EC" id="2.7.7.7"/>
    </reaction>
</comment>
<dbReference type="InterPro" id="IPR036844">
    <property type="entry name" value="Hint_dom_sf"/>
</dbReference>
<name>A0A6C0EC25_9ZZZZ</name>
<feature type="domain" description="DNA-directed DNA polymerase family B multifunctional" evidence="8">
    <location>
        <begin position="1409"/>
        <end position="1493"/>
    </location>
</feature>
<dbReference type="Pfam" id="PF14890">
    <property type="entry name" value="Intein_splicing"/>
    <property type="match status" value="1"/>
</dbReference>
<keyword evidence="6" id="KW-0238">DNA-binding</keyword>
<sequence length="1527" mass="178030">MTDVKFQILDWDYYHQENEDGQKQFIARLFGRTEDNKTVHLSVKNYSPFFYIEYDKKWRKSNIYTILEKVKSKVFPVDLVDGFKGFNFVEKHRFYGFTNYKKFTFVQLTFKSLDAMQAYERAFQKFYYIPTISKKGIKFQLYESNINPLLRLMHIRQLDAVGWVNAKDCTIEDEIDSETSCEINASCKWTNLNRVEKHNIQKFTIASFDIECTSEDGTFPNPLRDGDKVIQIGITMSKFGEDECYYKHIICLGETSPIEGATVEWYENEEDVLLAFSKFIRQTDPDVVTGYNINGFDFEYLRARAKKLKIYPKFSRLSRIKGEISEFITQELASSALGQNILKYYKMTGRIIIDLMKVVQRDYKLPSYKLDEVASNFIREIVAEFVVDKEKKQTLIKTKNTNGIYVDRFVKIVYNDTITENKLMDGQKFKVLKVEKDSILVDGIIDNSEIEGKKYKTFWCQAKDDVSPQDIFRLQTGSPQDRALIAKYCLQDCALCNKLMGKLQILINNVGMANVCHVPLSYLFLRGQGVKIFSLVAKKCREEEHLIKVNKKKKKPEDEKDPIAKATEYIERTTNKKFFNIDEEDDDEDDELGYEGATVFEPKTGAHYEPVPVLDYASLYPNSMILRNLSHETYVDDDAYDNLEAYRYHTIEYKNSDGTTKVCRFAENLDGSKGIIPKILMELLAARKKCRKEAEETTDPLLKSILDGRQLAYKVTANSVYGQTGAPTSPIKQKHIAASTTATGREYLQFSKYFVEHIYYDALSLIYTDKKDEYLGYMKKLYEFYPHKITADDGANLHVHTDTHFKIPDNRFIRGEIGYSVKDDIATTFKTEVETLGGDNKYKNLLKQLNGLTYVNRKKLFTHFIESLSDKKKRDSMYEKYKEAFDKAEISEDNLKSFIRKITAHEKKSDFITKMDGIVDNMGYNGRDDMFEKIYDTFNKLLKGYTLKPEIIYGDSVTGDTPLLLRKLIDGKYVIEIKTIDSLKYGWILYGTEKEQQFVNDYEVWSDNGWTKIKRIIRHVNNKKIYEVSTKNGFVRVTEDHSLLNMDGEKIKPSECNVGTEIMHSFPKIEHSLTETIGTEKAQRYGWFMSLHNPEKYHHSIRSDDPYYSDFQRKIVPIDILNATLEEKRGFLNRMIETDKSLFGSEYRPNRFESTEQITAMTMYYLLKSLGYNLTVNYDDNKYVLEYNEEESTRNCKIRSIKQVDRNEYYVYDLETENHHFHAGIGEMIVHNTDSVFFIPHIRDTQTNQLLKDKKGLYMSIVLGIWASVMITTLLPPPMAQEYEKVLWPFVILTKKRYVGNLYEKDPDKFYQKSMGIVLKRRDNAPIVKIVCGGIVDQMLNKRSSRGAVDLTRENLKKIITGKFPLDKFIITKTLRGKYKGTLLHDKKEGNKTIKADTKGEYFWEEVKCQLAHVALCQRMAKRDAGNKPAPNDRIPYVYFETDNTKTKKEKKSELQGDKIEHPDYLIKNNLKIDYLFYITNQIQKPATQFLELIVENPDKIFKDFIIREQNRKSGVRPITTYLEEVN</sequence>
<evidence type="ECO:0000313" key="10">
    <source>
        <dbReference type="EMBL" id="QHT25943.1"/>
    </source>
</evidence>
<dbReference type="Gene3D" id="3.90.1600.10">
    <property type="entry name" value="Palm domain of DNA polymerase"/>
    <property type="match status" value="2"/>
</dbReference>
<evidence type="ECO:0000259" key="9">
    <source>
        <dbReference type="Pfam" id="PF03104"/>
    </source>
</evidence>
<accession>A0A6C0EC25</accession>
<keyword evidence="5" id="KW-0239">DNA-directed DNA polymerase</keyword>
<dbReference type="GO" id="GO:0006287">
    <property type="term" value="P:base-excision repair, gap-filling"/>
    <property type="evidence" value="ECO:0007669"/>
    <property type="project" value="TreeGrafter"/>
</dbReference>
<dbReference type="GO" id="GO:0003677">
    <property type="term" value="F:DNA binding"/>
    <property type="evidence" value="ECO:0007669"/>
    <property type="project" value="UniProtKB-KW"/>
</dbReference>
<dbReference type="SUPFAM" id="SSF51294">
    <property type="entry name" value="Hedgehog/intein (Hint) domain"/>
    <property type="match status" value="1"/>
</dbReference>
<evidence type="ECO:0000256" key="3">
    <source>
        <dbReference type="ARBA" id="ARBA00022679"/>
    </source>
</evidence>
<dbReference type="Pfam" id="PF03104">
    <property type="entry name" value="DNA_pol_B_exo1"/>
    <property type="match status" value="1"/>
</dbReference>
<dbReference type="InterPro" id="IPR023211">
    <property type="entry name" value="DNA_pol_palm_dom_sf"/>
</dbReference>
<dbReference type="Pfam" id="PF00136">
    <property type="entry name" value="DNA_pol_B"/>
    <property type="match status" value="3"/>
</dbReference>
<dbReference type="InterPro" id="IPR006134">
    <property type="entry name" value="DNA-dir_DNA_pol_B_multi_dom"/>
</dbReference>
<dbReference type="SMART" id="SM00486">
    <property type="entry name" value="POLBc"/>
    <property type="match status" value="1"/>
</dbReference>
<dbReference type="InterPro" id="IPR030934">
    <property type="entry name" value="Intein_C"/>
</dbReference>
<dbReference type="InterPro" id="IPR006172">
    <property type="entry name" value="DNA-dir_DNA_pol_B"/>
</dbReference>
<evidence type="ECO:0000256" key="5">
    <source>
        <dbReference type="ARBA" id="ARBA00022932"/>
    </source>
</evidence>
<dbReference type="Gene3D" id="3.30.342.10">
    <property type="entry name" value="DNA Polymerase, chain B, domain 1"/>
    <property type="match status" value="1"/>
</dbReference>
<dbReference type="SUPFAM" id="SSF56672">
    <property type="entry name" value="DNA/RNA polymerases"/>
    <property type="match status" value="1"/>
</dbReference>
<evidence type="ECO:0000259" key="8">
    <source>
        <dbReference type="Pfam" id="PF00136"/>
    </source>
</evidence>
<dbReference type="NCBIfam" id="TIGR01443">
    <property type="entry name" value="intein_Cterm"/>
    <property type="match status" value="1"/>
</dbReference>
<dbReference type="GO" id="GO:0045004">
    <property type="term" value="P:DNA replication proofreading"/>
    <property type="evidence" value="ECO:0007669"/>
    <property type="project" value="TreeGrafter"/>
</dbReference>
<dbReference type="PROSITE" id="PS50818">
    <property type="entry name" value="INTEIN_C_TER"/>
    <property type="match status" value="1"/>
</dbReference>
<dbReference type="PANTHER" id="PTHR10322">
    <property type="entry name" value="DNA POLYMERASE CATALYTIC SUBUNIT"/>
    <property type="match status" value="1"/>
</dbReference>
<dbReference type="PANTHER" id="PTHR10322:SF23">
    <property type="entry name" value="DNA POLYMERASE DELTA CATALYTIC SUBUNIT"/>
    <property type="match status" value="1"/>
</dbReference>
<reference evidence="10" key="1">
    <citation type="journal article" date="2020" name="Nature">
        <title>Giant virus diversity and host interactions through global metagenomics.</title>
        <authorList>
            <person name="Schulz F."/>
            <person name="Roux S."/>
            <person name="Paez-Espino D."/>
            <person name="Jungbluth S."/>
            <person name="Walsh D.A."/>
            <person name="Denef V.J."/>
            <person name="McMahon K.D."/>
            <person name="Konstantinidis K.T."/>
            <person name="Eloe-Fadrosh E.A."/>
            <person name="Kyrpides N.C."/>
            <person name="Woyke T."/>
        </authorList>
    </citation>
    <scope>NUCLEOTIDE SEQUENCE</scope>
    <source>
        <strain evidence="10">GVMAG-M-3300023179-27</strain>
    </source>
</reference>
<dbReference type="Gene3D" id="3.30.420.10">
    <property type="entry name" value="Ribonuclease H-like superfamily/Ribonuclease H"/>
    <property type="match status" value="2"/>
</dbReference>
<dbReference type="EC" id="2.7.7.7" evidence="2"/>
<dbReference type="InterPro" id="IPR036397">
    <property type="entry name" value="RNaseH_sf"/>
</dbReference>
<dbReference type="Gene3D" id="1.10.132.60">
    <property type="entry name" value="DNA polymerase family B, C-terminal domain"/>
    <property type="match status" value="1"/>
</dbReference>
<feature type="domain" description="DNA-directed DNA polymerase family B multifunctional" evidence="8">
    <location>
        <begin position="1268"/>
        <end position="1380"/>
    </location>
</feature>
<evidence type="ECO:0000256" key="6">
    <source>
        <dbReference type="ARBA" id="ARBA00023125"/>
    </source>
</evidence>
<dbReference type="Gene3D" id="2.170.16.10">
    <property type="entry name" value="Hedgehog/Intein (Hint) domain"/>
    <property type="match status" value="1"/>
</dbReference>
<protein>
    <recommendedName>
        <fullName evidence="2">DNA-directed DNA polymerase</fullName>
        <ecNumber evidence="2">2.7.7.7</ecNumber>
    </recommendedName>
</protein>
<evidence type="ECO:0000256" key="4">
    <source>
        <dbReference type="ARBA" id="ARBA00022695"/>
    </source>
</evidence>
<dbReference type="GO" id="GO:0008296">
    <property type="term" value="F:3'-5'-DNA exonuclease activity"/>
    <property type="evidence" value="ECO:0007669"/>
    <property type="project" value="TreeGrafter"/>
</dbReference>
<dbReference type="InterPro" id="IPR050240">
    <property type="entry name" value="DNA_pol_type-B"/>
</dbReference>
<dbReference type="SUPFAM" id="SSF53098">
    <property type="entry name" value="Ribonuclease H-like"/>
    <property type="match status" value="1"/>
</dbReference>
<dbReference type="EMBL" id="MN739776">
    <property type="protein sequence ID" value="QHT25943.1"/>
    <property type="molecule type" value="Genomic_DNA"/>
</dbReference>
<evidence type="ECO:0000256" key="1">
    <source>
        <dbReference type="ARBA" id="ARBA00005755"/>
    </source>
</evidence>
<dbReference type="GO" id="GO:0006297">
    <property type="term" value="P:nucleotide-excision repair, DNA gap filling"/>
    <property type="evidence" value="ECO:0007669"/>
    <property type="project" value="TreeGrafter"/>
</dbReference>
<dbReference type="GO" id="GO:0000166">
    <property type="term" value="F:nucleotide binding"/>
    <property type="evidence" value="ECO:0007669"/>
    <property type="project" value="InterPro"/>
</dbReference>
<dbReference type="InterPro" id="IPR006133">
    <property type="entry name" value="DNA-dir_DNA_pol_B_exonuc"/>
</dbReference>
<feature type="domain" description="DNA-directed DNA polymerase family B multifunctional" evidence="8">
    <location>
        <begin position="518"/>
        <end position="758"/>
    </location>
</feature>